<gene>
    <name evidence="5" type="ORF">HGRIS_010212</name>
</gene>
<evidence type="ECO:0000256" key="2">
    <source>
        <dbReference type="PROSITE-ProRule" id="PRU00047"/>
    </source>
</evidence>
<evidence type="ECO:0000256" key="1">
    <source>
        <dbReference type="ARBA" id="ARBA00022664"/>
    </source>
</evidence>
<feature type="domain" description="CCHC-type" evidence="4">
    <location>
        <begin position="649"/>
        <end position="665"/>
    </location>
</feature>
<protein>
    <recommendedName>
        <fullName evidence="4">CCHC-type domain-containing protein</fullName>
    </recommendedName>
</protein>
<evidence type="ECO:0000256" key="3">
    <source>
        <dbReference type="SAM" id="MobiDB-lite"/>
    </source>
</evidence>
<feature type="region of interest" description="Disordered" evidence="3">
    <location>
        <begin position="338"/>
        <end position="409"/>
    </location>
</feature>
<dbReference type="InterPro" id="IPR036875">
    <property type="entry name" value="Znf_CCHC_sf"/>
</dbReference>
<evidence type="ECO:0000313" key="6">
    <source>
        <dbReference type="Proteomes" id="UP001556367"/>
    </source>
</evidence>
<dbReference type="InterPro" id="IPR021109">
    <property type="entry name" value="Peptidase_aspartic_dom_sf"/>
</dbReference>
<evidence type="ECO:0000259" key="4">
    <source>
        <dbReference type="PROSITE" id="PS50158"/>
    </source>
</evidence>
<comment type="caution">
    <text evidence="5">The sequence shown here is derived from an EMBL/GenBank/DDBJ whole genome shotgun (WGS) entry which is preliminary data.</text>
</comment>
<dbReference type="PROSITE" id="PS50158">
    <property type="entry name" value="ZF_CCHC"/>
    <property type="match status" value="1"/>
</dbReference>
<dbReference type="SMART" id="SM00343">
    <property type="entry name" value="ZnF_C2HC"/>
    <property type="match status" value="1"/>
</dbReference>
<keyword evidence="1" id="KW-0507">mRNA processing</keyword>
<feature type="region of interest" description="Disordered" evidence="3">
    <location>
        <begin position="299"/>
        <end position="322"/>
    </location>
</feature>
<keyword evidence="2" id="KW-0863">Zinc-finger</keyword>
<proteinExistence type="predicted"/>
<dbReference type="EMBL" id="JASNQZ010000012">
    <property type="protein sequence ID" value="KAL0950225.1"/>
    <property type="molecule type" value="Genomic_DNA"/>
</dbReference>
<dbReference type="Proteomes" id="UP001556367">
    <property type="component" value="Unassembled WGS sequence"/>
</dbReference>
<sequence length="1089" mass="122522">MSRTIYLRNGRTIQPIPGSLTGESPITPLLPSNPPSRVANRSAVTDSESENDKPLAAGARRYSDVVAARVSRDGSDASTENPFDINHLPDIYFNENNDSETPEKPERPESDDDKEGEWTPVTHRKKKQSLDQEQVKAVKAAEQNLKPADKDLIAKRNQALSGSTIGHAKSASLGEGPSRTLNKGKGRDPAEWGGLDLSEAEKDPEAQAAALQNWNELRKHGKKKHAKKVQMVAQPVEQPAPKPIVSVDEQLKELRAENARLMELLRKEQPESISATKSKAHMAFTTPLSHGMETRINRIAGHPSKLKGMPLARDSDLQPSQQITSESYLGRAFAKVKKAHKGSSSPSDDSDSSSLSSDSPDSSSSSSESSSSSDHRRSRKRRSKKRHSKKKKSKTLIKPTPPDNYDGEANSQKFHKFMMEATSYVRDGHVKPRRQVATIARYLDDKAYNFYAQTVAAEPENWTLDQFFTEMFDYCFPVDFIPEQRRKLKRCLQHDKTVKEYVAELIELFTTIGHTDAREQVNKLWYGLRYSIQAGLWKVFLNPETSTWNEVVAAAEVITRSESVPDPSNQRKRHEPRASSSNAWPNQPPKQPNHQGNHKRHGGKRNFKPNQRFGNNFKPKGQNYNQQDSSSSRPKLSPQEQDELRAANKCFICKEVGHMLRGCPKANSMRSTSRGPPGFLANSISVDLDQTEQLRDLADSAEVLESLDLGSISYDLPFEHDSDTKEGCPEPRRALGDALSTGCQRAFERGSAIGYPGDEELKLDPVYEGVRFFVMQISDEECVITDHLQIDPETDEDTFTYVKRRDLRNPKFRLAHWYAVQCARRNNLHRESAQPMLNTEPVGYLLTDNAVEVLRSGVTYPGDADGQRAINRFTMWFGASRCQVHDNIANFHCFVPTACLENQKFDLISWYAKTLKQNYLEIHSVMRNNREDPHTAQFWRNIEATPDELPDLVIENHCDELVEDAEASQRIRFNETEEYFTVIELFGQQVQQGTYPAIQRNVSVTRDFTRAIPRPVVVVVTVNGQPARALIDSGSLGDFMSTTLADQLKISCGIPYLCNSQCKDPARRSIVAVASRFSTKLSMRSDILI</sequence>
<feature type="compositionally biased region" description="Basic residues" evidence="3">
    <location>
        <begin position="219"/>
        <end position="228"/>
    </location>
</feature>
<dbReference type="InterPro" id="IPR001878">
    <property type="entry name" value="Znf_CCHC"/>
</dbReference>
<name>A0ABR3J3L1_9AGAR</name>
<evidence type="ECO:0000313" key="5">
    <source>
        <dbReference type="EMBL" id="KAL0950225.1"/>
    </source>
</evidence>
<keyword evidence="2" id="KW-0862">Zinc</keyword>
<dbReference type="Gene3D" id="4.10.60.10">
    <property type="entry name" value="Zinc finger, CCHC-type"/>
    <property type="match status" value="1"/>
</dbReference>
<accession>A0ABR3J3L1</accession>
<organism evidence="5 6">
    <name type="scientific">Hohenbuehelia grisea</name>
    <dbReference type="NCBI Taxonomy" id="104357"/>
    <lineage>
        <taxon>Eukaryota</taxon>
        <taxon>Fungi</taxon>
        <taxon>Dikarya</taxon>
        <taxon>Basidiomycota</taxon>
        <taxon>Agaricomycotina</taxon>
        <taxon>Agaricomycetes</taxon>
        <taxon>Agaricomycetidae</taxon>
        <taxon>Agaricales</taxon>
        <taxon>Pleurotineae</taxon>
        <taxon>Pleurotaceae</taxon>
        <taxon>Hohenbuehelia</taxon>
    </lineage>
</organism>
<reference evidence="6" key="1">
    <citation type="submission" date="2024-06" db="EMBL/GenBank/DDBJ databases">
        <title>Multi-omics analyses provide insights into the biosynthesis of the anticancer antibiotic pleurotin in Hohenbuehelia grisea.</title>
        <authorList>
            <person name="Weaver J.A."/>
            <person name="Alberti F."/>
        </authorList>
    </citation>
    <scope>NUCLEOTIDE SEQUENCE [LARGE SCALE GENOMIC DNA]</scope>
    <source>
        <strain evidence="6">T-177</strain>
    </source>
</reference>
<feature type="compositionally biased region" description="Polar residues" evidence="3">
    <location>
        <begin position="622"/>
        <end position="634"/>
    </location>
</feature>
<feature type="compositionally biased region" description="Basic residues" evidence="3">
    <location>
        <begin position="376"/>
        <end position="395"/>
    </location>
</feature>
<feature type="region of interest" description="Disordered" evidence="3">
    <location>
        <begin position="562"/>
        <end position="641"/>
    </location>
</feature>
<dbReference type="Gene3D" id="2.40.70.10">
    <property type="entry name" value="Acid Proteases"/>
    <property type="match status" value="1"/>
</dbReference>
<keyword evidence="6" id="KW-1185">Reference proteome</keyword>
<feature type="region of interest" description="Disordered" evidence="3">
    <location>
        <begin position="1"/>
        <end position="243"/>
    </location>
</feature>
<dbReference type="SUPFAM" id="SSF57756">
    <property type="entry name" value="Retrovirus zinc finger-like domains"/>
    <property type="match status" value="1"/>
</dbReference>
<feature type="compositionally biased region" description="Basic residues" evidence="3">
    <location>
        <begin position="596"/>
        <end position="607"/>
    </location>
</feature>
<keyword evidence="2" id="KW-0479">Metal-binding</keyword>
<feature type="compositionally biased region" description="Low complexity" evidence="3">
    <location>
        <begin position="343"/>
        <end position="372"/>
    </location>
</feature>